<keyword evidence="3 6" id="KW-0812">Transmembrane</keyword>
<feature type="transmembrane region" description="Helical" evidence="6">
    <location>
        <begin position="68"/>
        <end position="88"/>
    </location>
</feature>
<evidence type="ECO:0000256" key="1">
    <source>
        <dbReference type="ARBA" id="ARBA00004141"/>
    </source>
</evidence>
<dbReference type="Gene3D" id="1.20.1420.30">
    <property type="entry name" value="NCX, central ion-binding region"/>
    <property type="match status" value="1"/>
</dbReference>
<name>A0ABQ9WST7_9EUKA</name>
<sequence>MAPEIGFATRQKSAEFLHMRTKNDAYYRIHIQYAGITFLALSNAAPDIFSQMSAASQESFGMTMGDSLGSSLFNVAGVIAIVVLIHPFRASKELLWKDALSFGLATLINLALVIVGLFPWWLCVVFPIIYTVYLVISWIFEQYQKAHPQKEILDSPRMKRHTIVQIVFSVLRFAVGVIWMNAFSGM</sequence>
<dbReference type="InterPro" id="IPR004837">
    <property type="entry name" value="NaCa_Exmemb"/>
</dbReference>
<evidence type="ECO:0000256" key="2">
    <source>
        <dbReference type="ARBA" id="ARBA00022448"/>
    </source>
</evidence>
<dbReference type="Proteomes" id="UP001281761">
    <property type="component" value="Unassembled WGS sequence"/>
</dbReference>
<keyword evidence="4 6" id="KW-1133">Transmembrane helix</keyword>
<comment type="caution">
    <text evidence="8">The sequence shown here is derived from an EMBL/GenBank/DDBJ whole genome shotgun (WGS) entry which is preliminary data.</text>
</comment>
<evidence type="ECO:0000313" key="8">
    <source>
        <dbReference type="EMBL" id="KAK2942393.1"/>
    </source>
</evidence>
<comment type="subcellular location">
    <subcellularLocation>
        <location evidence="1">Membrane</location>
        <topology evidence="1">Multi-pass membrane protein</topology>
    </subcellularLocation>
</comment>
<feature type="transmembrane region" description="Helical" evidence="6">
    <location>
        <begin position="124"/>
        <end position="141"/>
    </location>
</feature>
<proteinExistence type="predicted"/>
<feature type="domain" description="Sodium/calcium exchanger membrane region" evidence="7">
    <location>
        <begin position="28"/>
        <end position="138"/>
    </location>
</feature>
<dbReference type="EMBL" id="JARBJD010000412">
    <property type="protein sequence ID" value="KAK2942393.1"/>
    <property type="molecule type" value="Genomic_DNA"/>
</dbReference>
<dbReference type="InterPro" id="IPR051359">
    <property type="entry name" value="CaCA_antiporter"/>
</dbReference>
<evidence type="ECO:0000313" key="9">
    <source>
        <dbReference type="Proteomes" id="UP001281761"/>
    </source>
</evidence>
<keyword evidence="2" id="KW-0813">Transport</keyword>
<feature type="transmembrane region" description="Helical" evidence="6">
    <location>
        <begin position="100"/>
        <end position="118"/>
    </location>
</feature>
<evidence type="ECO:0000256" key="4">
    <source>
        <dbReference type="ARBA" id="ARBA00022989"/>
    </source>
</evidence>
<dbReference type="Pfam" id="PF01699">
    <property type="entry name" value="Na_Ca_ex"/>
    <property type="match status" value="1"/>
</dbReference>
<gene>
    <name evidence="8" type="ORF">BLNAU_22704</name>
</gene>
<dbReference type="InterPro" id="IPR044880">
    <property type="entry name" value="NCX_ion-bd_dom_sf"/>
</dbReference>
<dbReference type="PANTHER" id="PTHR12266">
    <property type="entry name" value="NA+/CA2+ K+ INDEPENDENT EXCHANGER"/>
    <property type="match status" value="1"/>
</dbReference>
<evidence type="ECO:0000256" key="5">
    <source>
        <dbReference type="ARBA" id="ARBA00023136"/>
    </source>
</evidence>
<keyword evidence="9" id="KW-1185">Reference proteome</keyword>
<dbReference type="PANTHER" id="PTHR12266:SF0">
    <property type="entry name" value="MITOCHONDRIAL SODIUM_CALCIUM EXCHANGER PROTEIN"/>
    <property type="match status" value="1"/>
</dbReference>
<organism evidence="8 9">
    <name type="scientific">Blattamonas nauphoetae</name>
    <dbReference type="NCBI Taxonomy" id="2049346"/>
    <lineage>
        <taxon>Eukaryota</taxon>
        <taxon>Metamonada</taxon>
        <taxon>Preaxostyla</taxon>
        <taxon>Oxymonadida</taxon>
        <taxon>Blattamonas</taxon>
    </lineage>
</organism>
<protein>
    <submittedName>
        <fullName evidence="8">Ca2+:Cation Antiporter</fullName>
    </submittedName>
</protein>
<evidence type="ECO:0000256" key="3">
    <source>
        <dbReference type="ARBA" id="ARBA00022692"/>
    </source>
</evidence>
<reference evidence="8 9" key="1">
    <citation type="journal article" date="2022" name="bioRxiv">
        <title>Genomics of Preaxostyla Flagellates Illuminates Evolutionary Transitions and the Path Towards Mitochondrial Loss.</title>
        <authorList>
            <person name="Novak L.V.F."/>
            <person name="Treitli S.C."/>
            <person name="Pyrih J."/>
            <person name="Halakuc P."/>
            <person name="Pipaliya S.V."/>
            <person name="Vacek V."/>
            <person name="Brzon O."/>
            <person name="Soukal P."/>
            <person name="Eme L."/>
            <person name="Dacks J.B."/>
            <person name="Karnkowska A."/>
            <person name="Elias M."/>
            <person name="Hampl V."/>
        </authorList>
    </citation>
    <scope>NUCLEOTIDE SEQUENCE [LARGE SCALE GENOMIC DNA]</scope>
    <source>
        <strain evidence="8">NAU3</strain>
        <tissue evidence="8">Gut</tissue>
    </source>
</reference>
<feature type="transmembrane region" description="Helical" evidence="6">
    <location>
        <begin position="162"/>
        <end position="182"/>
    </location>
</feature>
<evidence type="ECO:0000256" key="6">
    <source>
        <dbReference type="SAM" id="Phobius"/>
    </source>
</evidence>
<keyword evidence="5 6" id="KW-0472">Membrane</keyword>
<accession>A0ABQ9WST7</accession>
<evidence type="ECO:0000259" key="7">
    <source>
        <dbReference type="Pfam" id="PF01699"/>
    </source>
</evidence>